<dbReference type="PANTHER" id="PTHR11229">
    <property type="entry name" value="50S RIBOSOMAL PROTEIN L3"/>
    <property type="match status" value="1"/>
</dbReference>
<dbReference type="Pfam" id="PF00297">
    <property type="entry name" value="Ribosomal_L3"/>
    <property type="match status" value="1"/>
</dbReference>
<dbReference type="AlphaFoldDB" id="A0A8K0JVH8"/>
<protein>
    <recommendedName>
        <fullName evidence="4">Large ribosomal subunit protein uL3m</fullName>
    </recommendedName>
    <alternativeName>
        <fullName evidence="5">39S ribosomal protein L3, mitochondrial</fullName>
    </alternativeName>
</protein>
<evidence type="ECO:0000256" key="4">
    <source>
        <dbReference type="ARBA" id="ARBA00035209"/>
    </source>
</evidence>
<organism evidence="7 8">
    <name type="scientific">Ladona fulva</name>
    <name type="common">Scarce chaser dragonfly</name>
    <name type="synonym">Libellula fulva</name>
    <dbReference type="NCBI Taxonomy" id="123851"/>
    <lineage>
        <taxon>Eukaryota</taxon>
        <taxon>Metazoa</taxon>
        <taxon>Ecdysozoa</taxon>
        <taxon>Arthropoda</taxon>
        <taxon>Hexapoda</taxon>
        <taxon>Insecta</taxon>
        <taxon>Pterygota</taxon>
        <taxon>Palaeoptera</taxon>
        <taxon>Odonata</taxon>
        <taxon>Epiprocta</taxon>
        <taxon>Anisoptera</taxon>
        <taxon>Libelluloidea</taxon>
        <taxon>Libellulidae</taxon>
        <taxon>Ladona</taxon>
    </lineage>
</organism>
<sequence>MGSTSLVRACRLTKSLFSDSYEVLTFQVRGKKYLNHPKLRYPLWFLKKERAKYDEKITQENVSFVKEVVQERYSLSSPLKDPPVPRGEWAPGCTRAGLIARKIGCYPMWLKDGSKIFTTLLQVSDNHVISYQPPGEFSMADTPHRKRKPVKNPLRKGCLLVGGESADPQLFTKEYCGLFTDSGIMPKRLLTRFYVSPEAAIQPGTPLFATHFKPGQYVDVNGKTVFRGFQGVMKRWGFSGMPASHGVTKTHRRPGNIGGGGEKGRVWPGTKMPGHMGNRSRTIRGLKASLNERMIMTIIKLDVVWRINTKYNVIYVQGLAVPGETNSVVYIYDSVLPLRKLTEAPPFPTFYPEELTEVLPEDLYAEEVHQFRSPSITFK</sequence>
<dbReference type="GO" id="GO:0006412">
    <property type="term" value="P:translation"/>
    <property type="evidence" value="ECO:0007669"/>
    <property type="project" value="InterPro"/>
</dbReference>
<dbReference type="SUPFAM" id="SSF50447">
    <property type="entry name" value="Translation proteins"/>
    <property type="match status" value="1"/>
</dbReference>
<keyword evidence="3" id="KW-0687">Ribonucleoprotein</keyword>
<keyword evidence="8" id="KW-1185">Reference proteome</keyword>
<reference evidence="7" key="2">
    <citation type="submission" date="2017-10" db="EMBL/GenBank/DDBJ databases">
        <title>Ladona fulva Genome sequencing and assembly.</title>
        <authorList>
            <person name="Murali S."/>
            <person name="Richards S."/>
            <person name="Bandaranaike D."/>
            <person name="Bellair M."/>
            <person name="Blankenburg K."/>
            <person name="Chao H."/>
            <person name="Dinh H."/>
            <person name="Doddapaneni H."/>
            <person name="Dugan-Rocha S."/>
            <person name="Elkadiri S."/>
            <person name="Gnanaolivu R."/>
            <person name="Hernandez B."/>
            <person name="Skinner E."/>
            <person name="Javaid M."/>
            <person name="Lee S."/>
            <person name="Li M."/>
            <person name="Ming W."/>
            <person name="Munidasa M."/>
            <person name="Muniz J."/>
            <person name="Nguyen L."/>
            <person name="Hughes D."/>
            <person name="Osuji N."/>
            <person name="Pu L.-L."/>
            <person name="Puazo M."/>
            <person name="Qu C."/>
            <person name="Quiroz J."/>
            <person name="Raj R."/>
            <person name="Weissenberger G."/>
            <person name="Xin Y."/>
            <person name="Zou X."/>
            <person name="Han Y."/>
            <person name="Worley K."/>
            <person name="Muzny D."/>
            <person name="Gibbs R."/>
        </authorList>
    </citation>
    <scope>NUCLEOTIDE SEQUENCE</scope>
    <source>
        <strain evidence="7">Sampled in the wild</strain>
    </source>
</reference>
<dbReference type="EMBL" id="KZ308154">
    <property type="protein sequence ID" value="KAG8223178.1"/>
    <property type="molecule type" value="Genomic_DNA"/>
</dbReference>
<proteinExistence type="inferred from homology"/>
<keyword evidence="2" id="KW-0689">Ribosomal protein</keyword>
<reference evidence="7" key="1">
    <citation type="submission" date="2013-04" db="EMBL/GenBank/DDBJ databases">
        <authorList>
            <person name="Qu J."/>
            <person name="Murali S.C."/>
            <person name="Bandaranaike D."/>
            <person name="Bellair M."/>
            <person name="Blankenburg K."/>
            <person name="Chao H."/>
            <person name="Dinh H."/>
            <person name="Doddapaneni H."/>
            <person name="Downs B."/>
            <person name="Dugan-Rocha S."/>
            <person name="Elkadiri S."/>
            <person name="Gnanaolivu R.D."/>
            <person name="Hernandez B."/>
            <person name="Javaid M."/>
            <person name="Jayaseelan J.C."/>
            <person name="Lee S."/>
            <person name="Li M."/>
            <person name="Ming W."/>
            <person name="Munidasa M."/>
            <person name="Muniz J."/>
            <person name="Nguyen L."/>
            <person name="Ongeri F."/>
            <person name="Osuji N."/>
            <person name="Pu L.-L."/>
            <person name="Puazo M."/>
            <person name="Qu C."/>
            <person name="Quiroz J."/>
            <person name="Raj R."/>
            <person name="Weissenberger G."/>
            <person name="Xin Y."/>
            <person name="Zou X."/>
            <person name="Han Y."/>
            <person name="Richards S."/>
            <person name="Worley K."/>
            <person name="Muzny D."/>
            <person name="Gibbs R."/>
        </authorList>
    </citation>
    <scope>NUCLEOTIDE SEQUENCE</scope>
    <source>
        <strain evidence="7">Sampled in the wild</strain>
    </source>
</reference>
<evidence type="ECO:0000313" key="7">
    <source>
        <dbReference type="EMBL" id="KAG8223178.1"/>
    </source>
</evidence>
<evidence type="ECO:0000256" key="3">
    <source>
        <dbReference type="ARBA" id="ARBA00023274"/>
    </source>
</evidence>
<evidence type="ECO:0000256" key="5">
    <source>
        <dbReference type="ARBA" id="ARBA00035396"/>
    </source>
</evidence>
<dbReference type="Gene3D" id="2.40.30.10">
    <property type="entry name" value="Translation factors"/>
    <property type="match status" value="2"/>
</dbReference>
<comment type="similarity">
    <text evidence="1">Belongs to the universal ribosomal protein uL3 family.</text>
</comment>
<evidence type="ECO:0000256" key="1">
    <source>
        <dbReference type="ARBA" id="ARBA00006540"/>
    </source>
</evidence>
<dbReference type="InterPro" id="IPR019927">
    <property type="entry name" value="Ribosomal_uL3_bac/org-type"/>
</dbReference>
<accession>A0A8K0JVH8</accession>
<dbReference type="InterPro" id="IPR009000">
    <property type="entry name" value="Transl_B-barrel_sf"/>
</dbReference>
<dbReference type="GO" id="GO:0005762">
    <property type="term" value="C:mitochondrial large ribosomal subunit"/>
    <property type="evidence" value="ECO:0007669"/>
    <property type="project" value="TreeGrafter"/>
</dbReference>
<dbReference type="FunFam" id="2.40.30.10:FF:000049">
    <property type="entry name" value="39S ribosomal protein L3, mitochondrial"/>
    <property type="match status" value="1"/>
</dbReference>
<gene>
    <name evidence="7" type="ORF">J437_LFUL000344</name>
</gene>
<dbReference type="InterPro" id="IPR000597">
    <property type="entry name" value="Ribosomal_uL3"/>
</dbReference>
<dbReference type="GO" id="GO:0003735">
    <property type="term" value="F:structural constituent of ribosome"/>
    <property type="evidence" value="ECO:0007669"/>
    <property type="project" value="InterPro"/>
</dbReference>
<dbReference type="Proteomes" id="UP000792457">
    <property type="component" value="Unassembled WGS sequence"/>
</dbReference>
<comment type="caution">
    <text evidence="7">The sequence shown here is derived from an EMBL/GenBank/DDBJ whole genome shotgun (WGS) entry which is preliminary data.</text>
</comment>
<evidence type="ECO:0000313" key="8">
    <source>
        <dbReference type="Proteomes" id="UP000792457"/>
    </source>
</evidence>
<name>A0A8K0JVH8_LADFU</name>
<dbReference type="PANTHER" id="PTHR11229:SF8">
    <property type="entry name" value="LARGE RIBOSOMAL SUBUNIT PROTEIN UL3M"/>
    <property type="match status" value="1"/>
</dbReference>
<evidence type="ECO:0000256" key="2">
    <source>
        <dbReference type="ARBA" id="ARBA00022980"/>
    </source>
</evidence>
<feature type="region of interest" description="Disordered" evidence="6">
    <location>
        <begin position="243"/>
        <end position="280"/>
    </location>
</feature>
<evidence type="ECO:0000256" key="6">
    <source>
        <dbReference type="SAM" id="MobiDB-lite"/>
    </source>
</evidence>
<dbReference type="OrthoDB" id="274683at2759"/>